<dbReference type="InterPro" id="IPR007807">
    <property type="entry name" value="TcmA/NAT10_helicase"/>
</dbReference>
<evidence type="ECO:0000256" key="4">
    <source>
        <dbReference type="ARBA" id="ARBA00022741"/>
    </source>
</evidence>
<dbReference type="GO" id="GO:0030686">
    <property type="term" value="C:90S preribosome"/>
    <property type="evidence" value="ECO:0007669"/>
    <property type="project" value="TreeGrafter"/>
</dbReference>
<dbReference type="InterPro" id="IPR032672">
    <property type="entry name" value="TmcA/NAT10/Kre33"/>
</dbReference>
<dbReference type="Gene3D" id="3.40.630.30">
    <property type="match status" value="1"/>
</dbReference>
<evidence type="ECO:0000259" key="8">
    <source>
        <dbReference type="Pfam" id="PF13718"/>
    </source>
</evidence>
<dbReference type="GO" id="GO:0005524">
    <property type="term" value="F:ATP binding"/>
    <property type="evidence" value="ECO:0007669"/>
    <property type="project" value="UniProtKB-KW"/>
</dbReference>
<feature type="domain" description="N-acetyltransferase" evidence="8">
    <location>
        <begin position="363"/>
        <end position="396"/>
    </location>
</feature>
<proteinExistence type="predicted"/>
<evidence type="ECO:0000313" key="10">
    <source>
        <dbReference type="Proteomes" id="UP001141552"/>
    </source>
</evidence>
<dbReference type="GO" id="GO:0008033">
    <property type="term" value="P:tRNA processing"/>
    <property type="evidence" value="ECO:0007669"/>
    <property type="project" value="UniProtKB-KW"/>
</dbReference>
<dbReference type="GO" id="GO:0000049">
    <property type="term" value="F:tRNA binding"/>
    <property type="evidence" value="ECO:0007669"/>
    <property type="project" value="TreeGrafter"/>
</dbReference>
<dbReference type="Gene3D" id="3.40.50.300">
    <property type="entry name" value="P-loop containing nucleotide triphosphate hydrolases"/>
    <property type="match status" value="1"/>
</dbReference>
<feature type="domain" description="TcmA/NAT10 helicase" evidence="7">
    <location>
        <begin position="150"/>
        <end position="304"/>
    </location>
</feature>
<evidence type="ECO:0000256" key="3">
    <source>
        <dbReference type="ARBA" id="ARBA00022694"/>
    </source>
</evidence>
<organism evidence="9 10">
    <name type="scientific">Turnera subulata</name>
    <dbReference type="NCBI Taxonomy" id="218843"/>
    <lineage>
        <taxon>Eukaryota</taxon>
        <taxon>Viridiplantae</taxon>
        <taxon>Streptophyta</taxon>
        <taxon>Embryophyta</taxon>
        <taxon>Tracheophyta</taxon>
        <taxon>Spermatophyta</taxon>
        <taxon>Magnoliopsida</taxon>
        <taxon>eudicotyledons</taxon>
        <taxon>Gunneridae</taxon>
        <taxon>Pentapetalae</taxon>
        <taxon>rosids</taxon>
        <taxon>fabids</taxon>
        <taxon>Malpighiales</taxon>
        <taxon>Passifloraceae</taxon>
        <taxon>Turnera</taxon>
    </lineage>
</organism>
<reference evidence="9" key="1">
    <citation type="submission" date="2022-02" db="EMBL/GenBank/DDBJ databases">
        <authorList>
            <person name="Henning P.M."/>
            <person name="McCubbin A.G."/>
            <person name="Shore J.S."/>
        </authorList>
    </citation>
    <scope>NUCLEOTIDE SEQUENCE</scope>
    <source>
        <strain evidence="9">F60SS</strain>
        <tissue evidence="9">Leaves</tissue>
    </source>
</reference>
<comment type="caution">
    <text evidence="9">The sequence shown here is derived from an EMBL/GenBank/DDBJ whole genome shotgun (WGS) entry which is preliminary data.</text>
</comment>
<dbReference type="AlphaFoldDB" id="A0A9Q0GDR8"/>
<dbReference type="GO" id="GO:1904812">
    <property type="term" value="P:rRNA acetylation involved in maturation of SSU-rRNA"/>
    <property type="evidence" value="ECO:0007669"/>
    <property type="project" value="TreeGrafter"/>
</dbReference>
<accession>A0A9Q0GDR8</accession>
<evidence type="ECO:0000259" key="7">
    <source>
        <dbReference type="Pfam" id="PF05127"/>
    </source>
</evidence>
<dbReference type="Pfam" id="PF13718">
    <property type="entry name" value="GNAT_acetyltr_2"/>
    <property type="match status" value="1"/>
</dbReference>
<dbReference type="GO" id="GO:1990883">
    <property type="term" value="F:18S rRNA cytidine N-acetyltransferase activity"/>
    <property type="evidence" value="ECO:0007669"/>
    <property type="project" value="TreeGrafter"/>
</dbReference>
<keyword evidence="6" id="KW-0012">Acyltransferase</keyword>
<dbReference type="EMBL" id="JAKUCV010001237">
    <property type="protein sequence ID" value="KAJ4847175.1"/>
    <property type="molecule type" value="Genomic_DNA"/>
</dbReference>
<reference evidence="9" key="2">
    <citation type="journal article" date="2023" name="Plants (Basel)">
        <title>Annotation of the Turnera subulata (Passifloraceae) Draft Genome Reveals the S-Locus Evolved after the Divergence of Turneroideae from Passifloroideae in a Stepwise Manner.</title>
        <authorList>
            <person name="Henning P.M."/>
            <person name="Roalson E.H."/>
            <person name="Mir W."/>
            <person name="McCubbin A.G."/>
            <person name="Shore J.S."/>
        </authorList>
    </citation>
    <scope>NUCLEOTIDE SEQUENCE</scope>
    <source>
        <strain evidence="9">F60SS</strain>
    </source>
</reference>
<dbReference type="Proteomes" id="UP001141552">
    <property type="component" value="Unassembled WGS sequence"/>
</dbReference>
<dbReference type="PANTHER" id="PTHR10925">
    <property type="entry name" value="N-ACETYLTRANSFERASE 10"/>
    <property type="match status" value="1"/>
</dbReference>
<dbReference type="Pfam" id="PF05127">
    <property type="entry name" value="NAT10_TcmA_helicase"/>
    <property type="match status" value="1"/>
</dbReference>
<evidence type="ECO:0000256" key="5">
    <source>
        <dbReference type="ARBA" id="ARBA00022840"/>
    </source>
</evidence>
<comment type="subcellular location">
    <subcellularLocation>
        <location evidence="1">Nucleus</location>
        <location evidence="1">Nucleolus</location>
    </subcellularLocation>
</comment>
<dbReference type="OrthoDB" id="1723864at2759"/>
<keyword evidence="5" id="KW-0067">ATP-binding</keyword>
<dbReference type="InterPro" id="IPR000182">
    <property type="entry name" value="GNAT_dom"/>
</dbReference>
<sequence length="473" mass="51929">MAGGGVVPNCLKCCVSKPATIEEQGVRVTARCARPAAATGIQLSALEAGHGNRPVAYCQDSHHLLLLNLMAETEMVVHERFHPDSHSEATGRFNERFLLSIASCKACVIVDDELNILPISCHIRSITPVPGKATFLDAILDKTLRSTVALVAVRGHGKSAALGYSNIFVTAPGPESLKTLFEFICKGFDTLDYKYIQPHEHEKLSQVQLLVVDEAAAIPLPVVKFLLGSYLVFLSSTVNGYEDTGRSLSLKLLQQVEEQSQMTAKNVEGSLSGRVFKKIDLNGSIRYASGDPIESWLNGLLCLDVSKSIPNVSRLPPPSECDLYYVNRGTLFSYHKDCELFLQVRKLSHLIFIAFRAANDGIVCVSSHYKGSPNDLQLMADAPAHHLFVLLEEEAEVSIGSAEEQFEKPLADEGSTVEKEAMIVIDDDEEAPVNIEELRKELKRNLEILEEGTYEAKQLGDMERAVDAVCHHS</sequence>
<gene>
    <name evidence="9" type="ORF">Tsubulata_048145</name>
</gene>
<keyword evidence="10" id="KW-1185">Reference proteome</keyword>
<name>A0A9Q0GDR8_9ROSI</name>
<keyword evidence="2" id="KW-0808">Transferase</keyword>
<dbReference type="GO" id="GO:0005730">
    <property type="term" value="C:nucleolus"/>
    <property type="evidence" value="ECO:0007669"/>
    <property type="project" value="UniProtKB-SubCell"/>
</dbReference>
<keyword evidence="3" id="KW-0819">tRNA processing</keyword>
<protein>
    <submittedName>
        <fullName evidence="9">Uncharacterized protein</fullName>
    </submittedName>
</protein>
<keyword evidence="4" id="KW-0547">Nucleotide-binding</keyword>
<evidence type="ECO:0000256" key="1">
    <source>
        <dbReference type="ARBA" id="ARBA00004604"/>
    </source>
</evidence>
<evidence type="ECO:0000256" key="2">
    <source>
        <dbReference type="ARBA" id="ARBA00022679"/>
    </source>
</evidence>
<evidence type="ECO:0000256" key="6">
    <source>
        <dbReference type="ARBA" id="ARBA00023315"/>
    </source>
</evidence>
<dbReference type="PANTHER" id="PTHR10925:SF5">
    <property type="entry name" value="RNA CYTIDINE ACETYLTRANSFERASE"/>
    <property type="match status" value="1"/>
</dbReference>
<dbReference type="InterPro" id="IPR027417">
    <property type="entry name" value="P-loop_NTPase"/>
</dbReference>
<evidence type="ECO:0000313" key="9">
    <source>
        <dbReference type="EMBL" id="KAJ4847175.1"/>
    </source>
</evidence>